<feature type="transmembrane region" description="Helical" evidence="6">
    <location>
        <begin position="21"/>
        <end position="40"/>
    </location>
</feature>
<evidence type="ECO:0000256" key="4">
    <source>
        <dbReference type="ARBA" id="ARBA00022989"/>
    </source>
</evidence>
<dbReference type="InterPro" id="IPR038766">
    <property type="entry name" value="Membrane_comp_ABC_pdt"/>
</dbReference>
<feature type="transmembrane region" description="Helical" evidence="6">
    <location>
        <begin position="738"/>
        <end position="765"/>
    </location>
</feature>
<dbReference type="RefSeq" id="WP_306100215.1">
    <property type="nucleotide sequence ID" value="NZ_CP162601.1"/>
</dbReference>
<sequence length="817" mass="91236">MLWPVVKALLGHYRRHPLQMLLVLLGLTLGVSLLVGVTTINQHAKQSYSYSGKIFTNPFPYRIQTKHAAFKVPQGFYIQLRQAGFTQCYPFDVRRFSASSGINVNVIGFDPVAMLALYPSGSEQALNNLELSEFPYPVLVGNDLAETQGWVNGQMVVMQDGSQIGPIKIDQNKVLSGSNMLADMRVLRQFQTISGFSRIACQTLSTSQMAELKSFLPDGLKVIKNNRQELSSLTKAFHMNLTAMGLLAFLVGLFIFYQAMSMTFVQRLPLIGNLRQLGVTGKQVVQAILIELTLMISFAWIAGNGLGLLLANQLIYKVATSLNDLYGANVGLTISMSWSAAAFSLLLTFSGTLAACFWPLIRLHRSQPIQLSMRLSSLRSSGRELFWQAWAAIVFALLAWMMLLLPKSLEAGFLIIVFTLLSVALMTPYLLWKCFRGLAKSVPSVVWRWFFSDAASSMSYRGIALMAFLLALAANIGVETMVGSFRDTTDKWLSQRLAADLYLSPTHQNTTKIEQWLLKQPQVDQLNWRWQTELHTARGQLQVVSTGETISEFNALTVKSSVNNYWYLLHHSRSLMVSESMALKYNISPGDRLDLVSPLGSEWLVVGVYYDYGNPYNQLMLSQSNWTNYFERAGSVSIGVQLYNPEQIHSVKQGLEQTFHINSENIYDSGRLHQRAMGLFDRTFFIADALCHITLVIAVMGLFFATLSGEVARQRQTALLRCLGVTGKELIILGGGQLVLFALISALVAVPLGIGISYMIVDILLQHSFGWSIDWQLLPWQYAKTIVWAMCAMMFAGALPVWRLIHKSAITALRRAV</sequence>
<evidence type="ECO:0000313" key="8">
    <source>
        <dbReference type="EMBL" id="XDK24156.1"/>
    </source>
</evidence>
<feature type="domain" description="ABC3 transporter permease C-terminal" evidence="7">
    <location>
        <begin position="693"/>
        <end position="808"/>
    </location>
</feature>
<keyword evidence="3 6" id="KW-0812">Transmembrane</keyword>
<protein>
    <submittedName>
        <fullName evidence="8">ABC transporter permease</fullName>
    </submittedName>
</protein>
<keyword evidence="4 6" id="KW-1133">Transmembrane helix</keyword>
<feature type="transmembrane region" description="Helical" evidence="6">
    <location>
        <begin position="237"/>
        <end position="257"/>
    </location>
</feature>
<feature type="domain" description="ABC3 transporter permease C-terminal" evidence="7">
    <location>
        <begin position="244"/>
        <end position="368"/>
    </location>
</feature>
<feature type="transmembrane region" description="Helical" evidence="6">
    <location>
        <begin position="292"/>
        <end position="316"/>
    </location>
</feature>
<dbReference type="GO" id="GO:0005886">
    <property type="term" value="C:plasma membrane"/>
    <property type="evidence" value="ECO:0007669"/>
    <property type="project" value="UniProtKB-SubCell"/>
</dbReference>
<evidence type="ECO:0000256" key="1">
    <source>
        <dbReference type="ARBA" id="ARBA00004651"/>
    </source>
</evidence>
<evidence type="ECO:0000256" key="2">
    <source>
        <dbReference type="ARBA" id="ARBA00022475"/>
    </source>
</evidence>
<name>A0AB39HCS8_9VIBR</name>
<accession>A0AB39HCS8</accession>
<dbReference type="InterPro" id="IPR003838">
    <property type="entry name" value="ABC3_permease_C"/>
</dbReference>
<dbReference type="EMBL" id="CP162601">
    <property type="protein sequence ID" value="XDK24156.1"/>
    <property type="molecule type" value="Genomic_DNA"/>
</dbReference>
<keyword evidence="5 6" id="KW-0472">Membrane</keyword>
<evidence type="ECO:0000256" key="5">
    <source>
        <dbReference type="ARBA" id="ARBA00023136"/>
    </source>
</evidence>
<evidence type="ECO:0000259" key="7">
    <source>
        <dbReference type="Pfam" id="PF02687"/>
    </source>
</evidence>
<proteinExistence type="predicted"/>
<dbReference type="PANTHER" id="PTHR30287:SF2">
    <property type="entry name" value="BLL1001 PROTEIN"/>
    <property type="match status" value="1"/>
</dbReference>
<evidence type="ECO:0000256" key="6">
    <source>
        <dbReference type="SAM" id="Phobius"/>
    </source>
</evidence>
<feature type="transmembrane region" description="Helical" evidence="6">
    <location>
        <begin position="336"/>
        <end position="364"/>
    </location>
</feature>
<dbReference type="AlphaFoldDB" id="A0AB39HCS8"/>
<feature type="transmembrane region" description="Helical" evidence="6">
    <location>
        <begin position="684"/>
        <end position="707"/>
    </location>
</feature>
<keyword evidence="2" id="KW-1003">Cell membrane</keyword>
<comment type="subcellular location">
    <subcellularLocation>
        <location evidence="1">Cell membrane</location>
        <topology evidence="1">Multi-pass membrane protein</topology>
    </subcellularLocation>
</comment>
<dbReference type="KEGG" id="vih:AB0763_07935"/>
<dbReference type="PANTHER" id="PTHR30287">
    <property type="entry name" value="MEMBRANE COMPONENT OF PREDICTED ABC SUPERFAMILY METABOLITE UPTAKE TRANSPORTER"/>
    <property type="match status" value="1"/>
</dbReference>
<feature type="transmembrane region" description="Helical" evidence="6">
    <location>
        <begin position="385"/>
        <end position="405"/>
    </location>
</feature>
<evidence type="ECO:0000256" key="3">
    <source>
        <dbReference type="ARBA" id="ARBA00022692"/>
    </source>
</evidence>
<organism evidence="8">
    <name type="scientific">Vibrio sp. HB236076</name>
    <dbReference type="NCBI Taxonomy" id="3232307"/>
    <lineage>
        <taxon>Bacteria</taxon>
        <taxon>Pseudomonadati</taxon>
        <taxon>Pseudomonadota</taxon>
        <taxon>Gammaproteobacteria</taxon>
        <taxon>Vibrionales</taxon>
        <taxon>Vibrionaceae</taxon>
        <taxon>Vibrio</taxon>
    </lineage>
</organism>
<gene>
    <name evidence="8" type="ORF">AB0763_07935</name>
</gene>
<feature type="transmembrane region" description="Helical" evidence="6">
    <location>
        <begin position="411"/>
        <end position="432"/>
    </location>
</feature>
<feature type="transmembrane region" description="Helical" evidence="6">
    <location>
        <begin position="785"/>
        <end position="805"/>
    </location>
</feature>
<dbReference type="Pfam" id="PF02687">
    <property type="entry name" value="FtsX"/>
    <property type="match status" value="2"/>
</dbReference>
<reference evidence="8" key="1">
    <citation type="submission" date="2024-07" db="EMBL/GenBank/DDBJ databases">
        <title>Genome Analysis of a Potential Novel Vibrio Species Secreting pH- and Thermo-stable Alginate Lyase and its Application in Producing Alginate Oligosaccharides.</title>
        <authorList>
            <person name="Huang H."/>
            <person name="Bao K."/>
        </authorList>
    </citation>
    <scope>NUCLEOTIDE SEQUENCE</scope>
    <source>
        <strain evidence="8">HB236076</strain>
    </source>
</reference>